<gene>
    <name evidence="11" type="primary">LOC110777427</name>
</gene>
<dbReference type="OrthoDB" id="9890280at2759"/>
<comment type="similarity">
    <text evidence="2">Belongs to the WD repeat DDB2/WDR76 family.</text>
</comment>
<evidence type="ECO:0000256" key="1">
    <source>
        <dbReference type="ARBA" id="ARBA00002530"/>
    </source>
</evidence>
<dbReference type="InterPro" id="IPR036322">
    <property type="entry name" value="WD40_repeat_dom_sf"/>
</dbReference>
<dbReference type="Pfam" id="PF00400">
    <property type="entry name" value="WD40"/>
    <property type="match status" value="2"/>
</dbReference>
<reference evidence="11" key="2">
    <citation type="submission" date="2025-08" db="UniProtKB">
        <authorList>
            <consortium name="RefSeq"/>
        </authorList>
    </citation>
    <scope>IDENTIFICATION</scope>
    <source>
        <tissue evidence="11">Leaf</tissue>
    </source>
</reference>
<organism evidence="10 11">
    <name type="scientific">Spinacia oleracea</name>
    <name type="common">Spinach</name>
    <dbReference type="NCBI Taxonomy" id="3562"/>
    <lineage>
        <taxon>Eukaryota</taxon>
        <taxon>Viridiplantae</taxon>
        <taxon>Streptophyta</taxon>
        <taxon>Embryophyta</taxon>
        <taxon>Tracheophyta</taxon>
        <taxon>Spermatophyta</taxon>
        <taxon>Magnoliopsida</taxon>
        <taxon>eudicotyledons</taxon>
        <taxon>Gunneridae</taxon>
        <taxon>Pentapetalae</taxon>
        <taxon>Caryophyllales</taxon>
        <taxon>Chenopodiaceae</taxon>
        <taxon>Chenopodioideae</taxon>
        <taxon>Anserineae</taxon>
        <taxon>Spinacia</taxon>
    </lineage>
</organism>
<dbReference type="RefSeq" id="XP_021837722.1">
    <property type="nucleotide sequence ID" value="XM_021982030.2"/>
</dbReference>
<evidence type="ECO:0000256" key="3">
    <source>
        <dbReference type="ARBA" id="ARBA00021234"/>
    </source>
</evidence>
<dbReference type="PANTHER" id="PTHR14773:SF0">
    <property type="entry name" value="WD REPEAT-CONTAINING PROTEIN 76"/>
    <property type="match status" value="1"/>
</dbReference>
<evidence type="ECO:0000256" key="9">
    <source>
        <dbReference type="SAM" id="MobiDB-lite"/>
    </source>
</evidence>
<evidence type="ECO:0000313" key="11">
    <source>
        <dbReference type="RefSeq" id="XP_021837722.1"/>
    </source>
</evidence>
<keyword evidence="5" id="KW-0677">Repeat</keyword>
<dbReference type="InterPro" id="IPR001680">
    <property type="entry name" value="WD40_rpt"/>
</dbReference>
<dbReference type="PROSITE" id="PS50082">
    <property type="entry name" value="WD_REPEATS_2"/>
    <property type="match status" value="1"/>
</dbReference>
<accession>A0A9R0HVI9</accession>
<evidence type="ECO:0000256" key="7">
    <source>
        <dbReference type="ARBA" id="ARBA00023125"/>
    </source>
</evidence>
<feature type="region of interest" description="Disordered" evidence="9">
    <location>
        <begin position="30"/>
        <end position="109"/>
    </location>
</feature>
<dbReference type="GO" id="GO:2000001">
    <property type="term" value="P:regulation of DNA damage checkpoint"/>
    <property type="evidence" value="ECO:0000318"/>
    <property type="project" value="GO_Central"/>
</dbReference>
<evidence type="ECO:0000256" key="2">
    <source>
        <dbReference type="ARBA" id="ARBA00005434"/>
    </source>
</evidence>
<dbReference type="GO" id="GO:0003677">
    <property type="term" value="F:DNA binding"/>
    <property type="evidence" value="ECO:0000318"/>
    <property type="project" value="GO_Central"/>
</dbReference>
<reference evidence="10" key="1">
    <citation type="journal article" date="2021" name="Nat. Commun.">
        <title>Genomic analyses provide insights into spinach domestication and the genetic basis of agronomic traits.</title>
        <authorList>
            <person name="Cai X."/>
            <person name="Sun X."/>
            <person name="Xu C."/>
            <person name="Sun H."/>
            <person name="Wang X."/>
            <person name="Ge C."/>
            <person name="Zhang Z."/>
            <person name="Wang Q."/>
            <person name="Fei Z."/>
            <person name="Jiao C."/>
            <person name="Wang Q."/>
        </authorList>
    </citation>
    <scope>NUCLEOTIDE SEQUENCE [LARGE SCALE GENOMIC DNA]</scope>
    <source>
        <strain evidence="10">cv. Varoflay</strain>
    </source>
</reference>
<dbReference type="KEGG" id="soe:110777427"/>
<sequence>MASEKMTEYERKRLENIKRNNDVMASLKIQSHAADLSASSKRLREKSYYKATSKKRKTPEPESPIVIRRSPRTRGMPPDLSGLPESFKDSSVKPTKSSWLPQSSLEPSETLSMEQAYEGEGSHLRLIEKLGRLTRNTKSEDENGYLNLSTEFERVHLEEPVDPRSLKLEYDNVARVVPGRIVSIRFLPTAEMTMVVVGNKNGYLGFWDVKPQNEEEDVIHLYQPHSAPISGISVHPFSLSKVYSCCYDGFLRMIDIEREKFELVYSSTDRSFLLSVAQQPNDVNSVYFGEGPGGLNMFDKRAGEISFSLYPHVGRINSIDFSQTDTNILATSSTDGFACLWDLRKMDVKIKADHPEGKALWNVKHKRAVHSAYFSPSGRCVATTSLDDTIGVLGGVNFEDTFMIPHDNLTNRWISTFRAVWGWDDTHLYVGNMKRRVDVLSVTKKKMVHTLESSHMTAIPCRYDAHPCNVGMLAGATSGGQVYIWTSSS</sequence>
<dbReference type="GO" id="GO:0005634">
    <property type="term" value="C:nucleus"/>
    <property type="evidence" value="ECO:0000318"/>
    <property type="project" value="GO_Central"/>
</dbReference>
<dbReference type="Gene3D" id="2.130.10.10">
    <property type="entry name" value="YVTN repeat-like/Quinoprotein amine dehydrogenase"/>
    <property type="match status" value="1"/>
</dbReference>
<dbReference type="PANTHER" id="PTHR14773">
    <property type="entry name" value="WD REPEAT-CONTAINING PROTEIN 76"/>
    <property type="match status" value="1"/>
</dbReference>
<keyword evidence="6" id="KW-0227">DNA damage</keyword>
<feature type="compositionally biased region" description="Polar residues" evidence="9">
    <location>
        <begin position="92"/>
        <end position="109"/>
    </location>
</feature>
<evidence type="ECO:0000313" key="10">
    <source>
        <dbReference type="Proteomes" id="UP000813463"/>
    </source>
</evidence>
<dbReference type="GeneID" id="110777427"/>
<evidence type="ECO:0000256" key="6">
    <source>
        <dbReference type="ARBA" id="ARBA00022763"/>
    </source>
</evidence>
<keyword evidence="4 8" id="KW-0853">WD repeat</keyword>
<dbReference type="Proteomes" id="UP000813463">
    <property type="component" value="Chromosome 4"/>
</dbReference>
<comment type="function">
    <text evidence="1">Specifically binds 5-hydroxymethylcytosine (5hmC), suggesting that it acts as a specific reader of 5hmC.</text>
</comment>
<dbReference type="AlphaFoldDB" id="A0A9R0HVI9"/>
<dbReference type="InterPro" id="IPR050853">
    <property type="entry name" value="WD_repeat_DNA-damage-binding"/>
</dbReference>
<keyword evidence="7" id="KW-0238">DNA-binding</keyword>
<proteinExistence type="inferred from homology"/>
<dbReference type="GO" id="GO:0006974">
    <property type="term" value="P:DNA damage response"/>
    <property type="evidence" value="ECO:0007669"/>
    <property type="project" value="UniProtKB-KW"/>
</dbReference>
<dbReference type="PROSITE" id="PS50294">
    <property type="entry name" value="WD_REPEATS_REGION"/>
    <property type="match status" value="1"/>
</dbReference>
<dbReference type="SUPFAM" id="SSF50978">
    <property type="entry name" value="WD40 repeat-like"/>
    <property type="match status" value="1"/>
</dbReference>
<name>A0A9R0HVI9_SPIOL</name>
<feature type="repeat" description="WD" evidence="8">
    <location>
        <begin position="309"/>
        <end position="351"/>
    </location>
</feature>
<evidence type="ECO:0000256" key="4">
    <source>
        <dbReference type="ARBA" id="ARBA00022574"/>
    </source>
</evidence>
<evidence type="ECO:0000256" key="8">
    <source>
        <dbReference type="PROSITE-ProRule" id="PRU00221"/>
    </source>
</evidence>
<keyword evidence="10" id="KW-1185">Reference proteome</keyword>
<dbReference type="InterPro" id="IPR015943">
    <property type="entry name" value="WD40/YVTN_repeat-like_dom_sf"/>
</dbReference>
<protein>
    <recommendedName>
        <fullName evidence="3">WD repeat-containing protein 76</fullName>
    </recommendedName>
</protein>
<evidence type="ECO:0000256" key="5">
    <source>
        <dbReference type="ARBA" id="ARBA00022737"/>
    </source>
</evidence>
<dbReference type="InterPro" id="IPR019775">
    <property type="entry name" value="WD40_repeat_CS"/>
</dbReference>
<dbReference type="PROSITE" id="PS00678">
    <property type="entry name" value="WD_REPEATS_1"/>
    <property type="match status" value="1"/>
</dbReference>
<dbReference type="SMART" id="SM00320">
    <property type="entry name" value="WD40"/>
    <property type="match status" value="4"/>
</dbReference>
<dbReference type="FunFam" id="2.130.10.10:FF:000180">
    <property type="entry name" value="WD repeat-containing protein 76"/>
    <property type="match status" value="1"/>
</dbReference>